<dbReference type="PROSITE" id="PS51860">
    <property type="entry name" value="REM_1"/>
    <property type="match status" value="1"/>
</dbReference>
<evidence type="ECO:0000256" key="2">
    <source>
        <dbReference type="ARBA" id="ARBA00004245"/>
    </source>
</evidence>
<reference evidence="20" key="2">
    <citation type="submission" date="2025-09" db="UniProtKB">
        <authorList>
            <consortium name="Ensembl"/>
        </authorList>
    </citation>
    <scope>IDENTIFICATION</scope>
</reference>
<evidence type="ECO:0000259" key="19">
    <source>
        <dbReference type="PROSITE" id="PS51860"/>
    </source>
</evidence>
<evidence type="ECO:0000256" key="4">
    <source>
        <dbReference type="ARBA" id="ARBA00009426"/>
    </source>
</evidence>
<dbReference type="InterPro" id="IPR011072">
    <property type="entry name" value="HR1_rho-bd"/>
</dbReference>
<dbReference type="Proteomes" id="UP000472270">
    <property type="component" value="Unassembled WGS sequence"/>
</dbReference>
<feature type="compositionally biased region" description="Polar residues" evidence="16">
    <location>
        <begin position="248"/>
        <end position="257"/>
    </location>
</feature>
<evidence type="ECO:0000256" key="6">
    <source>
        <dbReference type="ARBA" id="ARBA00022475"/>
    </source>
</evidence>
<dbReference type="FunFam" id="1.20.1270.60:FF:000002">
    <property type="entry name" value="Formin-binding protein 1-like isoform 1"/>
    <property type="match status" value="1"/>
</dbReference>
<dbReference type="GO" id="GO:0005886">
    <property type="term" value="C:plasma membrane"/>
    <property type="evidence" value="ECO:0007669"/>
    <property type="project" value="UniProtKB-SubCell"/>
</dbReference>
<dbReference type="SUPFAM" id="SSF50044">
    <property type="entry name" value="SH3-domain"/>
    <property type="match status" value="1"/>
</dbReference>
<feature type="region of interest" description="Disordered" evidence="16">
    <location>
        <begin position="282"/>
        <end position="313"/>
    </location>
</feature>
<evidence type="ECO:0000259" key="17">
    <source>
        <dbReference type="PROSITE" id="PS50002"/>
    </source>
</evidence>
<name>A0A673GIF1_9TELE</name>
<evidence type="ECO:0000256" key="10">
    <source>
        <dbReference type="ARBA" id="ARBA00023121"/>
    </source>
</evidence>
<dbReference type="Gene3D" id="2.30.30.40">
    <property type="entry name" value="SH3 Domains"/>
    <property type="match status" value="1"/>
</dbReference>
<evidence type="ECO:0000256" key="14">
    <source>
        <dbReference type="PROSITE-ProRule" id="PRU01077"/>
    </source>
</evidence>
<dbReference type="Gene3D" id="6.10.140.470">
    <property type="match status" value="1"/>
</dbReference>
<feature type="region of interest" description="Disordered" evidence="16">
    <location>
        <begin position="248"/>
        <end position="268"/>
    </location>
</feature>
<evidence type="ECO:0000256" key="13">
    <source>
        <dbReference type="PROSITE-ProRule" id="PRU00192"/>
    </source>
</evidence>
<dbReference type="PROSITE" id="PS51741">
    <property type="entry name" value="F_BAR"/>
    <property type="match status" value="1"/>
</dbReference>
<keyword evidence="6" id="KW-1003">Cell membrane</keyword>
<dbReference type="InterPro" id="IPR057871">
    <property type="entry name" value="HR1_CIP4_FNBP1L"/>
</dbReference>
<comment type="similarity">
    <text evidence="4">Belongs to the FNBP1 family.</text>
</comment>
<keyword evidence="5 13" id="KW-0728">SH3 domain</keyword>
<dbReference type="InterPro" id="IPR031160">
    <property type="entry name" value="F_BAR_dom"/>
</dbReference>
<keyword evidence="21" id="KW-1185">Reference proteome</keyword>
<feature type="coiled-coil region" evidence="15">
    <location>
        <begin position="62"/>
        <end position="159"/>
    </location>
</feature>
<evidence type="ECO:0000256" key="3">
    <source>
        <dbReference type="ARBA" id="ARBA00004544"/>
    </source>
</evidence>
<dbReference type="InterPro" id="IPR057870">
    <property type="entry name" value="HR1_TOCA"/>
</dbReference>
<accession>A0A673GIF1</accession>
<dbReference type="PROSITE" id="PS50002">
    <property type="entry name" value="SH3"/>
    <property type="match status" value="1"/>
</dbReference>
<dbReference type="PANTHER" id="PTHR15735:SF17">
    <property type="entry name" value="CDC42-INTERACTING PROTEIN 4"/>
    <property type="match status" value="1"/>
</dbReference>
<evidence type="ECO:0000256" key="16">
    <source>
        <dbReference type="SAM" id="MobiDB-lite"/>
    </source>
</evidence>
<dbReference type="CDD" id="cd11911">
    <property type="entry name" value="SH3_CIP4-like"/>
    <property type="match status" value="1"/>
</dbReference>
<feature type="domain" description="REM-1" evidence="19">
    <location>
        <begin position="346"/>
        <end position="423"/>
    </location>
</feature>
<dbReference type="Gene3D" id="1.20.1270.60">
    <property type="entry name" value="Arfaptin homology (AH) domain/BAR domain"/>
    <property type="match status" value="1"/>
</dbReference>
<evidence type="ECO:0000259" key="18">
    <source>
        <dbReference type="PROSITE" id="PS51741"/>
    </source>
</evidence>
<gene>
    <name evidence="20" type="primary">LOC107711166</name>
</gene>
<evidence type="ECO:0000256" key="5">
    <source>
        <dbReference type="ARBA" id="ARBA00022443"/>
    </source>
</evidence>
<evidence type="ECO:0000256" key="12">
    <source>
        <dbReference type="ARBA" id="ARBA00023212"/>
    </source>
</evidence>
<dbReference type="GO" id="GO:0005856">
    <property type="term" value="C:cytoskeleton"/>
    <property type="evidence" value="ECO:0007669"/>
    <property type="project" value="UniProtKB-SubCell"/>
</dbReference>
<dbReference type="PANTHER" id="PTHR15735">
    <property type="entry name" value="FCH AND DOUBLE SH3 DOMAINS PROTEIN"/>
    <property type="match status" value="1"/>
</dbReference>
<reference evidence="20" key="1">
    <citation type="submission" date="2025-08" db="UniProtKB">
        <authorList>
            <consortium name="Ensembl"/>
        </authorList>
    </citation>
    <scope>IDENTIFICATION</scope>
</reference>
<evidence type="ECO:0000256" key="11">
    <source>
        <dbReference type="ARBA" id="ARBA00023136"/>
    </source>
</evidence>
<evidence type="ECO:0000256" key="9">
    <source>
        <dbReference type="ARBA" id="ARBA00023054"/>
    </source>
</evidence>
<dbReference type="Pfam" id="PF00018">
    <property type="entry name" value="SH3_1"/>
    <property type="match status" value="1"/>
</dbReference>
<dbReference type="AlphaFoldDB" id="A0A673GIF1"/>
<evidence type="ECO:0000313" key="21">
    <source>
        <dbReference type="Proteomes" id="UP000472270"/>
    </source>
</evidence>
<dbReference type="Pfam" id="PF25610">
    <property type="entry name" value="HR1_TOCA"/>
    <property type="match status" value="1"/>
</dbReference>
<keyword evidence="11" id="KW-0472">Membrane</keyword>
<evidence type="ECO:0000313" key="20">
    <source>
        <dbReference type="Ensembl" id="ENSSRHP00000012137.1"/>
    </source>
</evidence>
<keyword evidence="12" id="KW-0206">Cytoskeleton</keyword>
<organism evidence="20 21">
    <name type="scientific">Sinocyclocheilus rhinocerous</name>
    <dbReference type="NCBI Taxonomy" id="307959"/>
    <lineage>
        <taxon>Eukaryota</taxon>
        <taxon>Metazoa</taxon>
        <taxon>Chordata</taxon>
        <taxon>Craniata</taxon>
        <taxon>Vertebrata</taxon>
        <taxon>Euteleostomi</taxon>
        <taxon>Actinopterygii</taxon>
        <taxon>Neopterygii</taxon>
        <taxon>Teleostei</taxon>
        <taxon>Ostariophysi</taxon>
        <taxon>Cypriniformes</taxon>
        <taxon>Cyprinidae</taxon>
        <taxon>Cyprininae</taxon>
        <taxon>Sinocyclocheilus</taxon>
    </lineage>
</organism>
<keyword evidence="9 14" id="KW-0175">Coiled coil</keyword>
<protein>
    <submittedName>
        <fullName evidence="20">Cdc42-interacting protein 4 homolog</fullName>
    </submittedName>
</protein>
<dbReference type="GO" id="GO:0006897">
    <property type="term" value="P:endocytosis"/>
    <property type="evidence" value="ECO:0007669"/>
    <property type="project" value="UniProtKB-KW"/>
</dbReference>
<dbReference type="CDD" id="cd07653">
    <property type="entry name" value="F-BAR_CIP4-like"/>
    <property type="match status" value="1"/>
</dbReference>
<evidence type="ECO:0000256" key="8">
    <source>
        <dbReference type="ARBA" id="ARBA00022583"/>
    </source>
</evidence>
<dbReference type="GO" id="GO:0007165">
    <property type="term" value="P:signal transduction"/>
    <property type="evidence" value="ECO:0007669"/>
    <property type="project" value="InterPro"/>
</dbReference>
<dbReference type="CDD" id="cd11628">
    <property type="entry name" value="HR1_CIP4_FNBP1L"/>
    <property type="match status" value="1"/>
</dbReference>
<feature type="domain" description="F-BAR" evidence="18">
    <location>
        <begin position="1"/>
        <end position="220"/>
    </location>
</feature>
<dbReference type="Ensembl" id="ENSSRHT00000012590.1">
    <property type="protein sequence ID" value="ENSSRHP00000012137.1"/>
    <property type="gene ID" value="ENSSRHG00000006741.1"/>
</dbReference>
<keyword evidence="8" id="KW-0254">Endocytosis</keyword>
<dbReference type="InterPro" id="IPR027267">
    <property type="entry name" value="AH/BAR_dom_sf"/>
</dbReference>
<dbReference type="SUPFAM" id="SSF103657">
    <property type="entry name" value="BAR/IMD domain-like"/>
    <property type="match status" value="1"/>
</dbReference>
<proteinExistence type="inferred from homology"/>
<dbReference type="GO" id="GO:0005938">
    <property type="term" value="C:cell cortex"/>
    <property type="evidence" value="ECO:0007669"/>
    <property type="project" value="UniProtKB-SubCell"/>
</dbReference>
<evidence type="ECO:0000256" key="1">
    <source>
        <dbReference type="ARBA" id="ARBA00004236"/>
    </source>
</evidence>
<keyword evidence="7" id="KW-0963">Cytoplasm</keyword>
<keyword evidence="10" id="KW-0446">Lipid-binding</keyword>
<dbReference type="SMART" id="SM00326">
    <property type="entry name" value="SH3"/>
    <property type="match status" value="1"/>
</dbReference>
<evidence type="ECO:0000256" key="7">
    <source>
        <dbReference type="ARBA" id="ARBA00022490"/>
    </source>
</evidence>
<dbReference type="FunFam" id="2.30.30.40:FF:000017">
    <property type="entry name" value="Formin-binding protein 1-like isoform 1"/>
    <property type="match status" value="1"/>
</dbReference>
<feature type="compositionally biased region" description="Pro residues" evidence="16">
    <location>
        <begin position="292"/>
        <end position="306"/>
    </location>
</feature>
<dbReference type="GO" id="GO:0008289">
    <property type="term" value="F:lipid binding"/>
    <property type="evidence" value="ECO:0007669"/>
    <property type="project" value="UniProtKB-KW"/>
</dbReference>
<comment type="subcellular location">
    <subcellularLocation>
        <location evidence="1">Cell membrane</location>
    </subcellularLocation>
    <subcellularLocation>
        <location evidence="3">Cytoplasm</location>
        <location evidence="3">Cell cortex</location>
    </subcellularLocation>
    <subcellularLocation>
        <location evidence="2">Cytoplasm</location>
        <location evidence="2">Cytoskeleton</location>
    </subcellularLocation>
</comment>
<feature type="domain" description="SH3" evidence="17">
    <location>
        <begin position="438"/>
        <end position="499"/>
    </location>
</feature>
<dbReference type="InterPro" id="IPR036028">
    <property type="entry name" value="SH3-like_dom_sf"/>
</dbReference>
<evidence type="ECO:0000256" key="15">
    <source>
        <dbReference type="SAM" id="Coils"/>
    </source>
</evidence>
<dbReference type="InterPro" id="IPR001452">
    <property type="entry name" value="SH3_domain"/>
</dbReference>
<sequence length="500" mass="57094">MTEKVTFTTHAHCISFVLLFFRFSNHQAFLDILNEMNDYAGQRELIAENMMINICIELTKYLQELKQERKMHLSEAKKAQQSLESTYKQLDNSKKRFEREWREAEKAAQCAEKTDQDLNATKADVEKAKQQAHMRTHIAEECKNDYASQLQKYNKEQNQFYFTDMPLVFNRLQDMDERRIKKLAQGYILFADTERHVMPIIGKCLEGMTRAGTNVNERNDSVVLIEQHKSGFERPGDVEFEDYSQGINRASSDSSLGTPKGPLELLGKNKNKTFRLFNKKSKLPSSSLSPFSTPPTPSPANGPPSPKFGRDPLSYCLKEINKTVKPRISSFRTLKRTPVDTEGFTHLPPEQRRKRLQLKIDDISKELQKEMDQSEALGKMKDVYEKNPQTGDPASLAPQITQTAQNMERLRGELNDTDSSQAIYTEFDDDFEEEELAAPIGQCTALYNFPGSSEGTISMQEGEVLSVVEEDKGDGWTRVRRNNGDEGYIPTSYATITLTK</sequence>